<dbReference type="EMBL" id="JAZHOG010000001">
    <property type="protein sequence ID" value="MEJ8566532.1"/>
    <property type="molecule type" value="Genomic_DNA"/>
</dbReference>
<name>A0AAW9R575_9GAMM</name>
<organism evidence="3 4">
    <name type="scientific">Elongatibacter sediminis</name>
    <dbReference type="NCBI Taxonomy" id="3119006"/>
    <lineage>
        <taxon>Bacteria</taxon>
        <taxon>Pseudomonadati</taxon>
        <taxon>Pseudomonadota</taxon>
        <taxon>Gammaproteobacteria</taxon>
        <taxon>Chromatiales</taxon>
        <taxon>Wenzhouxiangellaceae</taxon>
        <taxon>Elongatibacter</taxon>
    </lineage>
</organism>
<proteinExistence type="predicted"/>
<evidence type="ECO:0000259" key="2">
    <source>
        <dbReference type="Pfam" id="PF01345"/>
    </source>
</evidence>
<keyword evidence="4" id="KW-1185">Reference proteome</keyword>
<dbReference type="InterPro" id="IPR047589">
    <property type="entry name" value="DUF11_rpt"/>
</dbReference>
<dbReference type="Proteomes" id="UP001359886">
    <property type="component" value="Unassembled WGS sequence"/>
</dbReference>
<dbReference type="NCBIfam" id="TIGR01451">
    <property type="entry name" value="B_ant_repeat"/>
    <property type="match status" value="1"/>
</dbReference>
<protein>
    <recommendedName>
        <fullName evidence="2">DUF11 domain-containing protein</fullName>
    </recommendedName>
</protein>
<evidence type="ECO:0000256" key="1">
    <source>
        <dbReference type="SAM" id="MobiDB-lite"/>
    </source>
</evidence>
<reference evidence="3 4" key="1">
    <citation type="submission" date="2024-02" db="EMBL/GenBank/DDBJ databases">
        <title>A novel Wenzhouxiangellaceae bacterium, isolated from coastal sediments.</title>
        <authorList>
            <person name="Du Z.-J."/>
            <person name="Ye Y.-Q."/>
            <person name="Zhang X.-Y."/>
        </authorList>
    </citation>
    <scope>NUCLEOTIDE SEQUENCE [LARGE SCALE GENOMIC DNA]</scope>
    <source>
        <strain evidence="3 4">CH-27</strain>
    </source>
</reference>
<dbReference type="RefSeq" id="WP_354693849.1">
    <property type="nucleotide sequence ID" value="NZ_JAZHOG010000001.1"/>
</dbReference>
<accession>A0AAW9R575</accession>
<feature type="region of interest" description="Disordered" evidence="1">
    <location>
        <begin position="1"/>
        <end position="22"/>
    </location>
</feature>
<comment type="caution">
    <text evidence="3">The sequence shown here is derived from an EMBL/GenBank/DDBJ whole genome shotgun (WGS) entry which is preliminary data.</text>
</comment>
<gene>
    <name evidence="3" type="ORF">V3330_02735</name>
</gene>
<evidence type="ECO:0000313" key="4">
    <source>
        <dbReference type="Proteomes" id="UP001359886"/>
    </source>
</evidence>
<dbReference type="AlphaFoldDB" id="A0AAW9R575"/>
<feature type="domain" description="DUF11" evidence="2">
    <location>
        <begin position="37"/>
        <end position="154"/>
    </location>
</feature>
<sequence length="175" mass="17869">MFTVVLTDDGGTDNGGDDSSPAVNLEIRANSTGTTSDLSIIKSNGVDEVDPQNDTIWTLTIENAGPDPVSSVEVQDLLPAEVTQASWMCQANAQASCTTSGAQSGDVDETLGLASGGMVLITIQAEIDDAATGTLVNTATLTLPNGVTDPTPDDLSSTDSDTLQSGAAIFKNGFE</sequence>
<dbReference type="InterPro" id="IPR001434">
    <property type="entry name" value="OmcB-like_DUF11"/>
</dbReference>
<dbReference type="Pfam" id="PF01345">
    <property type="entry name" value="DUF11"/>
    <property type="match status" value="1"/>
</dbReference>
<evidence type="ECO:0000313" key="3">
    <source>
        <dbReference type="EMBL" id="MEJ8566532.1"/>
    </source>
</evidence>